<proteinExistence type="predicted"/>
<protein>
    <submittedName>
        <fullName evidence="1">Uncharacterized protein</fullName>
    </submittedName>
</protein>
<name>A0ABD0M0L0_9CAEN</name>
<evidence type="ECO:0000313" key="2">
    <source>
        <dbReference type="Proteomes" id="UP001519460"/>
    </source>
</evidence>
<evidence type="ECO:0000313" key="1">
    <source>
        <dbReference type="EMBL" id="KAK7504928.1"/>
    </source>
</evidence>
<dbReference type="Proteomes" id="UP001519460">
    <property type="component" value="Unassembled WGS sequence"/>
</dbReference>
<dbReference type="EMBL" id="JACVVK020000013">
    <property type="protein sequence ID" value="KAK7504928.1"/>
    <property type="molecule type" value="Genomic_DNA"/>
</dbReference>
<reference evidence="1 2" key="1">
    <citation type="journal article" date="2023" name="Sci. Data">
        <title>Genome assembly of the Korean intertidal mud-creeper Batillaria attramentaria.</title>
        <authorList>
            <person name="Patra A.K."/>
            <person name="Ho P.T."/>
            <person name="Jun S."/>
            <person name="Lee S.J."/>
            <person name="Kim Y."/>
            <person name="Won Y.J."/>
        </authorList>
    </citation>
    <scope>NUCLEOTIDE SEQUENCE [LARGE SCALE GENOMIC DNA]</scope>
    <source>
        <strain evidence="1">Wonlab-2016</strain>
    </source>
</reference>
<organism evidence="1 2">
    <name type="scientific">Batillaria attramentaria</name>
    <dbReference type="NCBI Taxonomy" id="370345"/>
    <lineage>
        <taxon>Eukaryota</taxon>
        <taxon>Metazoa</taxon>
        <taxon>Spiralia</taxon>
        <taxon>Lophotrochozoa</taxon>
        <taxon>Mollusca</taxon>
        <taxon>Gastropoda</taxon>
        <taxon>Caenogastropoda</taxon>
        <taxon>Sorbeoconcha</taxon>
        <taxon>Cerithioidea</taxon>
        <taxon>Batillariidae</taxon>
        <taxon>Batillaria</taxon>
    </lineage>
</organism>
<dbReference type="AlphaFoldDB" id="A0ABD0M0L0"/>
<accession>A0ABD0M0L0</accession>
<keyword evidence="2" id="KW-1185">Reference proteome</keyword>
<gene>
    <name evidence="1" type="ORF">BaRGS_00003956</name>
</gene>
<sequence length="78" mass="8692">MLNWHFCHVHLGAHALERRPEHISEVKLISGGGWVYAAGGAAERLSGLECRKPSCLQLLLWGRTSVTIKLIPFESGWL</sequence>
<comment type="caution">
    <text evidence="1">The sequence shown here is derived from an EMBL/GenBank/DDBJ whole genome shotgun (WGS) entry which is preliminary data.</text>
</comment>